<dbReference type="SUPFAM" id="SSF81338">
    <property type="entry name" value="Aquaporin-like"/>
    <property type="match status" value="1"/>
</dbReference>
<keyword evidence="5 9" id="KW-1133">Transmembrane helix</keyword>
<feature type="transmembrane region" description="Helical" evidence="9">
    <location>
        <begin position="280"/>
        <end position="301"/>
    </location>
</feature>
<proteinExistence type="inferred from homology"/>
<organism evidence="10 11">
    <name type="scientific">Arctia plantaginis</name>
    <name type="common">Wood tiger moth</name>
    <name type="synonym">Phalaena plantaginis</name>
    <dbReference type="NCBI Taxonomy" id="874455"/>
    <lineage>
        <taxon>Eukaryota</taxon>
        <taxon>Metazoa</taxon>
        <taxon>Ecdysozoa</taxon>
        <taxon>Arthropoda</taxon>
        <taxon>Hexapoda</taxon>
        <taxon>Insecta</taxon>
        <taxon>Pterygota</taxon>
        <taxon>Neoptera</taxon>
        <taxon>Endopterygota</taxon>
        <taxon>Lepidoptera</taxon>
        <taxon>Glossata</taxon>
        <taxon>Ditrysia</taxon>
        <taxon>Noctuoidea</taxon>
        <taxon>Erebidae</taxon>
        <taxon>Arctiinae</taxon>
        <taxon>Arctia</taxon>
    </lineage>
</organism>
<dbReference type="PANTHER" id="PTHR19139:SF270">
    <property type="entry name" value="ENTOMOGLYCEROPORIN 1-RELATED"/>
    <property type="match status" value="1"/>
</dbReference>
<dbReference type="InterPro" id="IPR000425">
    <property type="entry name" value="MIP"/>
</dbReference>
<feature type="transmembrane region" description="Helical" evidence="9">
    <location>
        <begin position="121"/>
        <end position="141"/>
    </location>
</feature>
<dbReference type="InterPro" id="IPR022357">
    <property type="entry name" value="MIP_CS"/>
</dbReference>
<gene>
    <name evidence="10" type="ORF">APLA_LOCUS7776</name>
</gene>
<protein>
    <submittedName>
        <fullName evidence="10">Uncharacterized protein</fullName>
    </submittedName>
</protein>
<dbReference type="InterPro" id="IPR034294">
    <property type="entry name" value="Aquaporin_transptr"/>
</dbReference>
<evidence type="ECO:0000256" key="1">
    <source>
        <dbReference type="ARBA" id="ARBA00004141"/>
    </source>
</evidence>
<dbReference type="Proteomes" id="UP000494106">
    <property type="component" value="Unassembled WGS sequence"/>
</dbReference>
<evidence type="ECO:0000256" key="9">
    <source>
        <dbReference type="SAM" id="Phobius"/>
    </source>
</evidence>
<comment type="subcellular location">
    <subcellularLocation>
        <location evidence="1">Membrane</location>
        <topology evidence="1">Multi-pass membrane protein</topology>
    </subcellularLocation>
</comment>
<dbReference type="AlphaFoldDB" id="A0A8S1A0S3"/>
<dbReference type="GO" id="GO:0005886">
    <property type="term" value="C:plasma membrane"/>
    <property type="evidence" value="ECO:0007669"/>
    <property type="project" value="TreeGrafter"/>
</dbReference>
<accession>A0A8S1A0S3</accession>
<evidence type="ECO:0000313" key="10">
    <source>
        <dbReference type="EMBL" id="CAB3239358.1"/>
    </source>
</evidence>
<dbReference type="Pfam" id="PF00230">
    <property type="entry name" value="MIP"/>
    <property type="match status" value="1"/>
</dbReference>
<sequence length="324" mass="32769">MVASGAWGASGRGGGGGGGGSDVGGAMAAGHARGALALSPVSTVSPSRRVATHARTAVAHTAQEDMARPRNDEGSGVGAWVRRWWRALLAELVSTALLVWLGCATLVPIAGPTSVQLTHPAFAFGFVVVANICAFGAASGAHMNPAVTLAALIYGQLEWLPALTYVIAQLVGAVIGFAGLVATSPADVVFNKTGVTLPGPGVSPLAAVATEAAITGTLVMTVCGIWAAHDPLRPDYSAPLKIGVVIAGLVYVGGPATGASLNPARSFGAALVQNMWECHWVYWVGPLLGGALAALLHRWVLTPSRSSAAAAEPQDAEIPLNDKP</sequence>
<feature type="transmembrane region" description="Helical" evidence="9">
    <location>
        <begin position="240"/>
        <end position="260"/>
    </location>
</feature>
<feature type="transmembrane region" description="Helical" evidence="9">
    <location>
        <begin position="88"/>
        <end position="109"/>
    </location>
</feature>
<feature type="region of interest" description="Disordered" evidence="8">
    <location>
        <begin position="1"/>
        <end position="20"/>
    </location>
</feature>
<dbReference type="PRINTS" id="PR00783">
    <property type="entry name" value="MINTRINSICP"/>
</dbReference>
<dbReference type="EMBL" id="CADEBC010000502">
    <property type="protein sequence ID" value="CAB3239358.1"/>
    <property type="molecule type" value="Genomic_DNA"/>
</dbReference>
<reference evidence="10 11" key="1">
    <citation type="submission" date="2020-04" db="EMBL/GenBank/DDBJ databases">
        <authorList>
            <person name="Wallbank WR R."/>
            <person name="Pardo Diaz C."/>
            <person name="Kozak K."/>
            <person name="Martin S."/>
            <person name="Jiggins C."/>
            <person name="Moest M."/>
            <person name="Warren A I."/>
            <person name="Byers J.R.P. K."/>
            <person name="Montejo-Kovacevich G."/>
            <person name="Yen C E."/>
        </authorList>
    </citation>
    <scope>NUCLEOTIDE SEQUENCE [LARGE SCALE GENOMIC DNA]</scope>
</reference>
<evidence type="ECO:0000256" key="6">
    <source>
        <dbReference type="ARBA" id="ARBA00023136"/>
    </source>
</evidence>
<keyword evidence="6 9" id="KW-0472">Membrane</keyword>
<dbReference type="PROSITE" id="PS00221">
    <property type="entry name" value="MIP"/>
    <property type="match status" value="1"/>
</dbReference>
<evidence type="ECO:0000313" key="11">
    <source>
        <dbReference type="Proteomes" id="UP000494106"/>
    </source>
</evidence>
<feature type="transmembrane region" description="Helical" evidence="9">
    <location>
        <begin position="162"/>
        <end position="182"/>
    </location>
</feature>
<dbReference type="OrthoDB" id="3222at2759"/>
<keyword evidence="11" id="KW-1185">Reference proteome</keyword>
<evidence type="ECO:0000256" key="7">
    <source>
        <dbReference type="RuleBase" id="RU000477"/>
    </source>
</evidence>
<dbReference type="GO" id="GO:0015267">
    <property type="term" value="F:channel activity"/>
    <property type="evidence" value="ECO:0007669"/>
    <property type="project" value="InterPro"/>
</dbReference>
<evidence type="ECO:0000256" key="2">
    <source>
        <dbReference type="ARBA" id="ARBA00006175"/>
    </source>
</evidence>
<name>A0A8S1A0S3_ARCPL</name>
<keyword evidence="4 7" id="KW-0812">Transmembrane</keyword>
<dbReference type="InterPro" id="IPR023271">
    <property type="entry name" value="Aquaporin-like"/>
</dbReference>
<evidence type="ECO:0000256" key="8">
    <source>
        <dbReference type="SAM" id="MobiDB-lite"/>
    </source>
</evidence>
<keyword evidence="3 7" id="KW-0813">Transport</keyword>
<comment type="similarity">
    <text evidence="2 7">Belongs to the MIP/aquaporin (TC 1.A.8) family.</text>
</comment>
<feature type="compositionally biased region" description="Gly residues" evidence="8">
    <location>
        <begin position="8"/>
        <end position="20"/>
    </location>
</feature>
<comment type="caution">
    <text evidence="10">The sequence shown here is derived from an EMBL/GenBank/DDBJ whole genome shotgun (WGS) entry which is preliminary data.</text>
</comment>
<feature type="transmembrane region" description="Helical" evidence="9">
    <location>
        <begin position="202"/>
        <end position="228"/>
    </location>
</feature>
<evidence type="ECO:0000256" key="3">
    <source>
        <dbReference type="ARBA" id="ARBA00022448"/>
    </source>
</evidence>
<dbReference type="Gene3D" id="1.20.1080.10">
    <property type="entry name" value="Glycerol uptake facilitator protein"/>
    <property type="match status" value="1"/>
</dbReference>
<evidence type="ECO:0000256" key="4">
    <source>
        <dbReference type="ARBA" id="ARBA00022692"/>
    </source>
</evidence>
<dbReference type="PANTHER" id="PTHR19139">
    <property type="entry name" value="AQUAPORIN TRANSPORTER"/>
    <property type="match status" value="1"/>
</dbReference>
<evidence type="ECO:0000256" key="5">
    <source>
        <dbReference type="ARBA" id="ARBA00022989"/>
    </source>
</evidence>